<dbReference type="InterPro" id="IPR004551">
    <property type="entry name" value="Dphthn_synthase"/>
</dbReference>
<evidence type="ECO:0000256" key="6">
    <source>
        <dbReference type="ARBA" id="ARBA00022679"/>
    </source>
</evidence>
<keyword evidence="9" id="KW-0862">Zinc</keyword>
<dbReference type="FunFam" id="3.40.1010.10:FF:000004">
    <property type="entry name" value="Putative diphthine synthase"/>
    <property type="match status" value="1"/>
</dbReference>
<dbReference type="Proteomes" id="UP000769528">
    <property type="component" value="Unassembled WGS sequence"/>
</dbReference>
<dbReference type="CDD" id="cd00067">
    <property type="entry name" value="GAL4"/>
    <property type="match status" value="1"/>
</dbReference>
<evidence type="ECO:0000256" key="12">
    <source>
        <dbReference type="SAM" id="MobiDB-lite"/>
    </source>
</evidence>
<feature type="region of interest" description="Disordered" evidence="12">
    <location>
        <begin position="1032"/>
        <end position="1052"/>
    </location>
</feature>
<feature type="compositionally biased region" description="Low complexity" evidence="12">
    <location>
        <begin position="1034"/>
        <end position="1052"/>
    </location>
</feature>
<dbReference type="GO" id="GO:0006351">
    <property type="term" value="P:DNA-templated transcription"/>
    <property type="evidence" value="ECO:0007669"/>
    <property type="project" value="InterPro"/>
</dbReference>
<dbReference type="Gene3D" id="3.40.1010.10">
    <property type="entry name" value="Cobalt-precorrin-4 Transmethylase, Domain 1"/>
    <property type="match status" value="1"/>
</dbReference>
<evidence type="ECO:0000256" key="1">
    <source>
        <dbReference type="ARBA" id="ARBA00004006"/>
    </source>
</evidence>
<keyword evidence="7" id="KW-0949">S-adenosyl-L-methionine</keyword>
<evidence type="ECO:0000256" key="2">
    <source>
        <dbReference type="ARBA" id="ARBA00005156"/>
    </source>
</evidence>
<keyword evidence="10" id="KW-0539">Nucleus</keyword>
<dbReference type="HAMAP" id="MF_01084">
    <property type="entry name" value="Diphthine_synth"/>
    <property type="match status" value="1"/>
</dbReference>
<feature type="compositionally biased region" description="Basic residues" evidence="12">
    <location>
        <begin position="121"/>
        <end position="133"/>
    </location>
</feature>
<dbReference type="Gene3D" id="3.30.950.10">
    <property type="entry name" value="Methyltransferase, Cobalt-precorrin-4 Transmethylase, Domain 2"/>
    <property type="match status" value="1"/>
</dbReference>
<comment type="similarity">
    <text evidence="3">Belongs to the diphthine synthase family.</text>
</comment>
<name>A0A9P8PND7_9ASCO</name>
<dbReference type="GO" id="GO:0032259">
    <property type="term" value="P:methylation"/>
    <property type="evidence" value="ECO:0007669"/>
    <property type="project" value="UniProtKB-KW"/>
</dbReference>
<dbReference type="InterPro" id="IPR035996">
    <property type="entry name" value="4pyrrol_Methylase_sf"/>
</dbReference>
<evidence type="ECO:0000256" key="3">
    <source>
        <dbReference type="ARBA" id="ARBA00006729"/>
    </source>
</evidence>
<dbReference type="GO" id="GO:0017183">
    <property type="term" value="P:protein histidyl modification to diphthamide"/>
    <property type="evidence" value="ECO:0007669"/>
    <property type="project" value="InterPro"/>
</dbReference>
<proteinExistence type="inferred from homology"/>
<dbReference type="CDD" id="cd11647">
    <property type="entry name" value="DHP5_DphB"/>
    <property type="match status" value="1"/>
</dbReference>
<dbReference type="GO" id="GO:0008270">
    <property type="term" value="F:zinc ion binding"/>
    <property type="evidence" value="ECO:0007669"/>
    <property type="project" value="InterPro"/>
</dbReference>
<dbReference type="PANTHER" id="PTHR10882">
    <property type="entry name" value="DIPHTHINE SYNTHASE"/>
    <property type="match status" value="1"/>
</dbReference>
<feature type="region of interest" description="Disordered" evidence="12">
    <location>
        <begin position="954"/>
        <end position="973"/>
    </location>
</feature>
<feature type="compositionally biased region" description="Low complexity" evidence="12">
    <location>
        <begin position="86"/>
        <end position="104"/>
    </location>
</feature>
<comment type="pathway">
    <text evidence="2">Protein modification; peptidyl-diphthamide biosynthesis.</text>
</comment>
<dbReference type="InterPro" id="IPR001138">
    <property type="entry name" value="Zn2Cys6_DnaBD"/>
</dbReference>
<dbReference type="SMART" id="SM00906">
    <property type="entry name" value="Fungal_trans"/>
    <property type="match status" value="1"/>
</dbReference>
<feature type="domain" description="Zn(2)-C6 fungal-type" evidence="13">
    <location>
        <begin position="28"/>
        <end position="59"/>
    </location>
</feature>
<dbReference type="PANTHER" id="PTHR10882:SF0">
    <property type="entry name" value="DIPHTHINE METHYL ESTER SYNTHASE"/>
    <property type="match status" value="1"/>
</dbReference>
<organism evidence="14 15">
    <name type="scientific">Wickerhamomyces mucosus</name>
    <dbReference type="NCBI Taxonomy" id="1378264"/>
    <lineage>
        <taxon>Eukaryota</taxon>
        <taxon>Fungi</taxon>
        <taxon>Dikarya</taxon>
        <taxon>Ascomycota</taxon>
        <taxon>Saccharomycotina</taxon>
        <taxon>Saccharomycetes</taxon>
        <taxon>Phaffomycetales</taxon>
        <taxon>Wickerhamomycetaceae</taxon>
        <taxon>Wickerhamomyces</taxon>
    </lineage>
</organism>
<dbReference type="Pfam" id="PF00590">
    <property type="entry name" value="TP_methylase"/>
    <property type="match status" value="1"/>
</dbReference>
<comment type="function">
    <text evidence="1">S-adenosyl-L-methionine-dependent methyltransferase that catalyzes four methylations of the modified target histidine residue in translation elongation factor 2 (EF-2), to form an intermediate called diphthine methyl ester. The four successive methylation reactions represent the second step of diphthamide biosynthesis.</text>
</comment>
<evidence type="ECO:0000256" key="8">
    <source>
        <dbReference type="ARBA" id="ARBA00022723"/>
    </source>
</evidence>
<dbReference type="InterPro" id="IPR014777">
    <property type="entry name" value="4pyrrole_Mease_sub1"/>
</dbReference>
<protein>
    <recommendedName>
        <fullName evidence="4">diphthine methyl ester synthase</fullName>
        <ecNumber evidence="4">2.1.1.314</ecNumber>
    </recommendedName>
</protein>
<dbReference type="Pfam" id="PF04082">
    <property type="entry name" value="Fungal_trans"/>
    <property type="match status" value="1"/>
</dbReference>
<reference evidence="14" key="2">
    <citation type="submission" date="2021-01" db="EMBL/GenBank/DDBJ databases">
        <authorList>
            <person name="Schikora-Tamarit M.A."/>
        </authorList>
    </citation>
    <scope>NUCLEOTIDE SEQUENCE</scope>
    <source>
        <strain evidence="14">CBS6341</strain>
    </source>
</reference>
<accession>A0A9P8PND7</accession>
<dbReference type="PROSITE" id="PS50048">
    <property type="entry name" value="ZN2_CY6_FUNGAL_2"/>
    <property type="match status" value="1"/>
</dbReference>
<reference evidence="14" key="1">
    <citation type="journal article" date="2021" name="Open Biol.">
        <title>Shared evolutionary footprints suggest mitochondrial oxidative damage underlies multiple complex I losses in fungi.</title>
        <authorList>
            <person name="Schikora-Tamarit M.A."/>
            <person name="Marcet-Houben M."/>
            <person name="Nosek J."/>
            <person name="Gabaldon T."/>
        </authorList>
    </citation>
    <scope>NUCLEOTIDE SEQUENCE</scope>
    <source>
        <strain evidence="14">CBS6341</strain>
    </source>
</reference>
<evidence type="ECO:0000256" key="10">
    <source>
        <dbReference type="ARBA" id="ARBA00023242"/>
    </source>
</evidence>
<dbReference type="InterPro" id="IPR036864">
    <property type="entry name" value="Zn2-C6_fun-type_DNA-bd_sf"/>
</dbReference>
<dbReference type="SMART" id="SM00066">
    <property type="entry name" value="GAL4"/>
    <property type="match status" value="1"/>
</dbReference>
<evidence type="ECO:0000256" key="11">
    <source>
        <dbReference type="ARBA" id="ARBA00048752"/>
    </source>
</evidence>
<keyword evidence="15" id="KW-1185">Reference proteome</keyword>
<evidence type="ECO:0000259" key="13">
    <source>
        <dbReference type="PROSITE" id="PS50048"/>
    </source>
</evidence>
<dbReference type="InterPro" id="IPR000878">
    <property type="entry name" value="4pyrrol_Mease"/>
</dbReference>
<feature type="region of interest" description="Disordered" evidence="12">
    <location>
        <begin position="86"/>
        <end position="143"/>
    </location>
</feature>
<evidence type="ECO:0000256" key="4">
    <source>
        <dbReference type="ARBA" id="ARBA00011927"/>
    </source>
</evidence>
<dbReference type="Pfam" id="PF00172">
    <property type="entry name" value="Zn_clus"/>
    <property type="match status" value="1"/>
</dbReference>
<dbReference type="SUPFAM" id="SSF57701">
    <property type="entry name" value="Zn2/Cys6 DNA-binding domain"/>
    <property type="match status" value="1"/>
</dbReference>
<comment type="caution">
    <text evidence="14">The sequence shown here is derived from an EMBL/GenBank/DDBJ whole genome shotgun (WGS) entry which is preliminary data.</text>
</comment>
<dbReference type="FunFam" id="3.30.950.10:FF:000004">
    <property type="entry name" value="Diphthine synthase putative"/>
    <property type="match status" value="1"/>
</dbReference>
<sequence length="1402" mass="161140">MSDKFQNVLSYNDSTAKPTKKRMRVPTSCSICRRRKIKCDKKKPCSGCKKSGVSQLCVYEEPSWFTNESQLKSQQQQQEGEIDNEINNNQPQTQTQISQQIKPQVSVNQPFNNQNNNNNNNHHHHHHHSHQSQHHTSSLNENLNIDDLPTSVKFLIEELQSRVKHLEASIAVHDLSTSFNHSSSNRDSAQRSTSNIKEVAIQQQQQANQKEQLQPKEQLPQKLPLPLPQQHQQNQQPSDSIINYNNNKTFENDSLFKSYPKIELLGFDPNSEIDLMDYVPFLIRNQRLQQLGALSIGAHIRKDIYLKMLWGSIFKNFHFLKNLSDEAKSNTASFGEIYSKISLNWVFEIKKLKKEVKERQLKLKNSTIPLDQLILENLPSKKICINLIKNFFQNFYPYLPFINERQFIEDLKKNLNFNYYKDFEDDSKFESIDVINFKYSYATLGILLVILKLSYLSLSNEQLKSNDFKLNSSNHSNYIDLARKCLFEYNFLQKTYTLRIIQLILLIKSYSKYGNEDEDSWIQHDTQITLGLLFSMAYQVGLNRDPLILVKLRSQPSFEFLSFTQTWRKIWYQLLEMDVNQSITLGSPLLYHEINYDTNLPSLDNNNDNDNDEMDQWIIEDFKLVHLKTQLLKEVGITISNYQKKPSIIDILKLIKKLEVFSQEKIGNISKILADQSLKVYAKTKKIIYILEIDTLLLNLNSILWAHFEKFDNSKQIFIYLNECLNLCLKIHNSIINIMFNETKYFQNDKTTTSNLVIRPLSSLAIARCFLILTSFVCKILHSVDILQNNSKKKTINKDNGDELILKNNIKLTKLNQLSLKIFNILENLIQIIVKISKESFNLSKIERAFKFMYHELKDSKVSYLTKMSKIIELESDKFGPDDLLFHDLSNSVFPKSNFTLNLLDSELDFLISKFDIELPSILKPINKNSNNNDNNNENQIHGITNLTVPLRSVSTSLSPSSNPNSNVSLSTTSTAPLASTSASASTFAPLPSVSVLSPVNTNSAPSFPVSTSLNEQRIPFDPVIEYNQGTSISDNSSYNNNTKNSTTTTQSTPSELFNIDLHDIFQTNDSNTINNNSNSIDKILNLDPNNFNLTTEDYDNIMLYLIGLGLSYEDDITVRGLNAVKKCKRVYLEAYTSILMAADKESLEKFYGREIILADRELVESGSDIILENGQEDDIAFLVVGDPFGATTHTDLLIRARELGIKIETIHNASVMNAVGACGLQLYNFGQTVSLVFFTDNWRPDSFYDKILENRKIGLHTLVLLDIKVKEQSIENMARGRLIYEPPRYMNIETAASQLLEIEEKRNQQCYTENTPAVAISRLGSPNQTFKAATLKQLTEFESGEPLHSLIILGRQVHDLELEFLYEYVDNKEEFKQHVINDQEFFKPPPYVPPEEDEFSD</sequence>
<dbReference type="OrthoDB" id="2516at2759"/>
<dbReference type="Gene3D" id="4.10.240.10">
    <property type="entry name" value="Zn(2)-C6 fungal-type DNA-binding domain"/>
    <property type="match status" value="1"/>
</dbReference>
<dbReference type="SUPFAM" id="SSF53790">
    <property type="entry name" value="Tetrapyrrole methylase"/>
    <property type="match status" value="1"/>
</dbReference>
<dbReference type="GO" id="GO:0141133">
    <property type="term" value="F:diphthine methyl ester synthase activity"/>
    <property type="evidence" value="ECO:0007669"/>
    <property type="project" value="UniProtKB-EC"/>
</dbReference>
<dbReference type="InterPro" id="IPR007219">
    <property type="entry name" value="XnlR_reg_dom"/>
</dbReference>
<keyword evidence="8" id="KW-0479">Metal-binding</keyword>
<dbReference type="GO" id="GO:0000981">
    <property type="term" value="F:DNA-binding transcription factor activity, RNA polymerase II-specific"/>
    <property type="evidence" value="ECO:0007669"/>
    <property type="project" value="InterPro"/>
</dbReference>
<evidence type="ECO:0000313" key="14">
    <source>
        <dbReference type="EMBL" id="KAH3674384.1"/>
    </source>
</evidence>
<dbReference type="GO" id="GO:0003677">
    <property type="term" value="F:DNA binding"/>
    <property type="evidence" value="ECO:0007669"/>
    <property type="project" value="InterPro"/>
</dbReference>
<dbReference type="EMBL" id="JAEUBF010000860">
    <property type="protein sequence ID" value="KAH3674384.1"/>
    <property type="molecule type" value="Genomic_DNA"/>
</dbReference>
<evidence type="ECO:0000256" key="7">
    <source>
        <dbReference type="ARBA" id="ARBA00022691"/>
    </source>
</evidence>
<keyword evidence="6" id="KW-0808">Transferase</keyword>
<evidence type="ECO:0000256" key="9">
    <source>
        <dbReference type="ARBA" id="ARBA00022833"/>
    </source>
</evidence>
<dbReference type="CDD" id="cd12148">
    <property type="entry name" value="fungal_TF_MHR"/>
    <property type="match status" value="1"/>
</dbReference>
<dbReference type="InterPro" id="IPR014776">
    <property type="entry name" value="4pyrrole_Mease_sub2"/>
</dbReference>
<dbReference type="NCBIfam" id="TIGR00522">
    <property type="entry name" value="dph5"/>
    <property type="match status" value="1"/>
</dbReference>
<evidence type="ECO:0000313" key="15">
    <source>
        <dbReference type="Proteomes" id="UP000769528"/>
    </source>
</evidence>
<dbReference type="PROSITE" id="PS00463">
    <property type="entry name" value="ZN2_CY6_FUNGAL_1"/>
    <property type="match status" value="1"/>
</dbReference>
<gene>
    <name evidence="14" type="ORF">WICMUC_003349</name>
</gene>
<evidence type="ECO:0000256" key="5">
    <source>
        <dbReference type="ARBA" id="ARBA00022603"/>
    </source>
</evidence>
<keyword evidence="5" id="KW-0489">Methyltransferase</keyword>
<dbReference type="EC" id="2.1.1.314" evidence="4"/>
<comment type="catalytic activity">
    <reaction evidence="11">
        <text>2-[(3S)-amino-3-carboxypropyl]-L-histidyl-[translation elongation factor 2] + 4 S-adenosyl-L-methionine = diphthine methyl ester-[translation elongation factor 2] + 4 S-adenosyl-L-homocysteine + 3 H(+)</text>
        <dbReference type="Rhea" id="RHEA:42652"/>
        <dbReference type="Rhea" id="RHEA-COMP:9749"/>
        <dbReference type="Rhea" id="RHEA-COMP:10173"/>
        <dbReference type="ChEBI" id="CHEBI:15378"/>
        <dbReference type="ChEBI" id="CHEBI:57856"/>
        <dbReference type="ChEBI" id="CHEBI:59789"/>
        <dbReference type="ChEBI" id="CHEBI:73995"/>
        <dbReference type="ChEBI" id="CHEBI:79005"/>
        <dbReference type="EC" id="2.1.1.314"/>
    </reaction>
</comment>